<dbReference type="EMBL" id="LRFC01000006">
    <property type="protein sequence ID" value="KZE68016.1"/>
    <property type="molecule type" value="Genomic_DNA"/>
</dbReference>
<organism evidence="2 3">
    <name type="scientific">Fictibacillus phosphorivorans</name>
    <dbReference type="NCBI Taxonomy" id="1221500"/>
    <lineage>
        <taxon>Bacteria</taxon>
        <taxon>Bacillati</taxon>
        <taxon>Bacillota</taxon>
        <taxon>Bacilli</taxon>
        <taxon>Bacillales</taxon>
        <taxon>Fictibacillaceae</taxon>
        <taxon>Fictibacillus</taxon>
    </lineage>
</organism>
<dbReference type="Proteomes" id="UP000076567">
    <property type="component" value="Unassembled WGS sequence"/>
</dbReference>
<sequence>MFTVTSFNEIKLGNDAERLIILRKRLNLNQFQFAKELGISVSYIGQMEREELPFSPHIKAKINEFLKREKELYGKDILSGF</sequence>
<name>A0A161RUS7_9BACL</name>
<dbReference type="AlphaFoldDB" id="A0A161RUS7"/>
<evidence type="ECO:0000313" key="3">
    <source>
        <dbReference type="Proteomes" id="UP000076567"/>
    </source>
</evidence>
<dbReference type="SMART" id="SM00530">
    <property type="entry name" value="HTH_XRE"/>
    <property type="match status" value="1"/>
</dbReference>
<comment type="caution">
    <text evidence="2">The sequence shown here is derived from an EMBL/GenBank/DDBJ whole genome shotgun (WGS) entry which is preliminary data.</text>
</comment>
<dbReference type="RefSeq" id="WP_066238565.1">
    <property type="nucleotide sequence ID" value="NZ_LRFC01000006.1"/>
</dbReference>
<evidence type="ECO:0000313" key="2">
    <source>
        <dbReference type="EMBL" id="KZE68016.1"/>
    </source>
</evidence>
<evidence type="ECO:0000259" key="1">
    <source>
        <dbReference type="PROSITE" id="PS50943"/>
    </source>
</evidence>
<dbReference type="Pfam" id="PF01381">
    <property type="entry name" value="HTH_3"/>
    <property type="match status" value="1"/>
</dbReference>
<dbReference type="OrthoDB" id="2886958at2"/>
<reference evidence="3" key="1">
    <citation type="submission" date="2016-01" db="EMBL/GenBank/DDBJ databases">
        <title>Draft genome of Chromobacterium sp. F49.</title>
        <authorList>
            <person name="Hong K.W."/>
        </authorList>
    </citation>
    <scope>NUCLEOTIDE SEQUENCE [LARGE SCALE GENOMIC DNA]</scope>
    <source>
        <strain evidence="3">P7IIIA</strain>
    </source>
</reference>
<dbReference type="Gene3D" id="1.10.260.40">
    <property type="entry name" value="lambda repressor-like DNA-binding domains"/>
    <property type="match status" value="1"/>
</dbReference>
<protein>
    <recommendedName>
        <fullName evidence="1">HTH cro/C1-type domain-containing protein</fullName>
    </recommendedName>
</protein>
<dbReference type="InterPro" id="IPR001387">
    <property type="entry name" value="Cro/C1-type_HTH"/>
</dbReference>
<dbReference type="CDD" id="cd00093">
    <property type="entry name" value="HTH_XRE"/>
    <property type="match status" value="1"/>
</dbReference>
<feature type="domain" description="HTH cro/C1-type" evidence="1">
    <location>
        <begin position="19"/>
        <end position="72"/>
    </location>
</feature>
<gene>
    <name evidence="2" type="ORF">AWM68_17750</name>
</gene>
<dbReference type="PROSITE" id="PS50943">
    <property type="entry name" value="HTH_CROC1"/>
    <property type="match status" value="1"/>
</dbReference>
<dbReference type="SUPFAM" id="SSF47413">
    <property type="entry name" value="lambda repressor-like DNA-binding domains"/>
    <property type="match status" value="1"/>
</dbReference>
<dbReference type="InterPro" id="IPR010982">
    <property type="entry name" value="Lambda_DNA-bd_dom_sf"/>
</dbReference>
<accession>A0A161RUS7</accession>
<dbReference type="GO" id="GO:0003677">
    <property type="term" value="F:DNA binding"/>
    <property type="evidence" value="ECO:0007669"/>
    <property type="project" value="InterPro"/>
</dbReference>
<proteinExistence type="predicted"/>
<keyword evidence="3" id="KW-1185">Reference proteome</keyword>